<dbReference type="PANTHER" id="PTHR33463">
    <property type="entry name" value="NB-ARC DOMAIN-CONTAINING PROTEIN-RELATED"/>
    <property type="match status" value="1"/>
</dbReference>
<dbReference type="Gene3D" id="1.10.10.10">
    <property type="entry name" value="Winged helix-like DNA-binding domain superfamily/Winged helix DNA-binding domain"/>
    <property type="match status" value="1"/>
</dbReference>
<dbReference type="AlphaFoldDB" id="A0ABD1PLQ1"/>
<dbReference type="Pfam" id="PF00931">
    <property type="entry name" value="NB-ARC"/>
    <property type="match status" value="1"/>
</dbReference>
<dbReference type="PRINTS" id="PR00364">
    <property type="entry name" value="DISEASERSIST"/>
</dbReference>
<dbReference type="InterPro" id="IPR027417">
    <property type="entry name" value="P-loop_NTPase"/>
</dbReference>
<dbReference type="SUPFAM" id="SSF52047">
    <property type="entry name" value="RNI-like"/>
    <property type="match status" value="1"/>
</dbReference>
<dbReference type="SUPFAM" id="SSF52058">
    <property type="entry name" value="L domain-like"/>
    <property type="match status" value="1"/>
</dbReference>
<dbReference type="EMBL" id="JBFOLJ010000018">
    <property type="protein sequence ID" value="KAL2464587.1"/>
    <property type="molecule type" value="Genomic_DNA"/>
</dbReference>
<dbReference type="InterPro" id="IPR036388">
    <property type="entry name" value="WH-like_DNA-bd_sf"/>
</dbReference>
<feature type="domain" description="NB-ARC" evidence="8">
    <location>
        <begin position="160"/>
        <end position="325"/>
    </location>
</feature>
<dbReference type="Gene3D" id="3.40.50.300">
    <property type="entry name" value="P-loop containing nucleotide triphosphate hydrolases"/>
    <property type="match status" value="1"/>
</dbReference>
<dbReference type="FunFam" id="3.40.50.300:FF:001091">
    <property type="entry name" value="Probable disease resistance protein At1g61300"/>
    <property type="match status" value="1"/>
</dbReference>
<evidence type="ECO:0000256" key="5">
    <source>
        <dbReference type="ARBA" id="ARBA00022821"/>
    </source>
</evidence>
<evidence type="ECO:0000256" key="6">
    <source>
        <dbReference type="ARBA" id="ARBA00022840"/>
    </source>
</evidence>
<feature type="coiled-coil region" evidence="7">
    <location>
        <begin position="27"/>
        <end position="61"/>
    </location>
</feature>
<dbReference type="Proteomes" id="UP001604277">
    <property type="component" value="Unassembled WGS sequence"/>
</dbReference>
<keyword evidence="11" id="KW-1185">Reference proteome</keyword>
<comment type="caution">
    <text evidence="10">The sequence shown here is derived from an EMBL/GenBank/DDBJ whole genome shotgun (WGS) entry which is preliminary data.</text>
</comment>
<comment type="similarity">
    <text evidence="1">Belongs to the disease resistance NB-LRR family.</text>
</comment>
<dbReference type="Pfam" id="PF23247">
    <property type="entry name" value="LRR_RPS2"/>
    <property type="match status" value="2"/>
</dbReference>
<name>A0ABD1PLQ1_9LAMI</name>
<evidence type="ECO:0000259" key="9">
    <source>
        <dbReference type="Pfam" id="PF23247"/>
    </source>
</evidence>
<evidence type="ECO:0000256" key="3">
    <source>
        <dbReference type="ARBA" id="ARBA00022737"/>
    </source>
</evidence>
<evidence type="ECO:0000256" key="2">
    <source>
        <dbReference type="ARBA" id="ARBA00022614"/>
    </source>
</evidence>
<evidence type="ECO:0000313" key="11">
    <source>
        <dbReference type="Proteomes" id="UP001604277"/>
    </source>
</evidence>
<evidence type="ECO:0000259" key="8">
    <source>
        <dbReference type="Pfam" id="PF00931"/>
    </source>
</evidence>
<keyword evidence="7" id="KW-0175">Coiled coil</keyword>
<dbReference type="InterPro" id="IPR002182">
    <property type="entry name" value="NB-ARC"/>
</dbReference>
<keyword evidence="3" id="KW-0677">Repeat</keyword>
<dbReference type="Gene3D" id="1.10.8.430">
    <property type="entry name" value="Helical domain of apoptotic protease-activating factors"/>
    <property type="match status" value="1"/>
</dbReference>
<dbReference type="PANTHER" id="PTHR33463:SF198">
    <property type="entry name" value="RPP4C3"/>
    <property type="match status" value="1"/>
</dbReference>
<keyword evidence="4" id="KW-0547">Nucleotide-binding</keyword>
<keyword evidence="5" id="KW-0611">Plant defense</keyword>
<evidence type="ECO:0000313" key="10">
    <source>
        <dbReference type="EMBL" id="KAL2464587.1"/>
    </source>
</evidence>
<accession>A0ABD1PLQ1</accession>
<dbReference type="SUPFAM" id="SSF52540">
    <property type="entry name" value="P-loop containing nucleoside triphosphate hydrolases"/>
    <property type="match status" value="1"/>
</dbReference>
<evidence type="ECO:0000256" key="7">
    <source>
        <dbReference type="SAM" id="Coils"/>
    </source>
</evidence>
<protein>
    <submittedName>
        <fullName evidence="10">Disease resistance protein</fullName>
    </submittedName>
</protein>
<dbReference type="GO" id="GO:0005524">
    <property type="term" value="F:ATP binding"/>
    <property type="evidence" value="ECO:0007669"/>
    <property type="project" value="UniProtKB-KW"/>
</dbReference>
<dbReference type="InterPro" id="IPR032675">
    <property type="entry name" value="LRR_dom_sf"/>
</dbReference>
<dbReference type="InterPro" id="IPR042197">
    <property type="entry name" value="Apaf_helical"/>
</dbReference>
<dbReference type="InterPro" id="IPR057135">
    <property type="entry name" value="At4g27190-like_LRR"/>
</dbReference>
<gene>
    <name evidence="10" type="ORF">Fot_52543</name>
</gene>
<keyword evidence="2" id="KW-0433">Leucine-rich repeat</keyword>
<sequence length="1190" mass="135539">MAEIALCAAEKLAEYAVDPILNQFKYLFCYTTNMQNLRDELENLENKRIGVQLLVDEATRNDQVIDPEVLKWLQNIDGIKKEADEILKGTTNTQMQCLSLRCPNLKSRYSMSKKAKEKTDEVLDLQGQGKFDRVGYTKPPVQMPYQTPHDVEGFETRISTKKEILEALKDEDISIIGICGMPGVGKTTLANEIMTEVKFENLFDDVAMAVVSKDQDVIKIQDQLAEMLGLKIEEKTNIIVRAGRLRGRLGGDDKRILIILDDVWEDINLETIGIPSPSGRKGLKFLFTSRFEHVYSDEQQKMFTRKFQVKVLSKDEAWQLFRDAAGISDNATDVKAIAEQVAEECGGLPLALVTVGKALKNGKEHAWRNALQQLQNSRVTNIKGMHNLVYSQIEFSYNYLESNEAKSLLLLCSLFPEDQIIPIECLVRYARGLELFQNTDTLLETRDMVYSIADDLKSCYLLLSGDEEGVKMHDVVRDVCLSIASKDKHEYMEKHSGLKEWPKGYTYESYTAISLTFDFLQRLPSGLKCPKLKLLRVVLSEPYWVDISQEFFENMQELKVLDFNSMSIEITSLKTLTSLQTLCLDYCTLNNDLSTIGRLKKLEILSFYHSSLYDFPSEISELSNLKSLDLRFKQGPCPLPPGFLMALKKLVELYLGYLDIGDDELERNYIAAISSLAGLNTFQICTDNSKFMLQILRKLRLEKLQRFQIVRGYEENIGNYHFKRSLHLFDIDTSMLSEPAIISLMRRTDDLLLEVKAWKNPVTELDEDGFINLKKLTLQSSGFEYLIDATDFTPAGTFSSLQELYLQELSKMKNLWTGLIKSPSLCNLRILKMHQCPAIRNLFPVSVAKCLVNLKIAEISRCIKLEEIVSRDTVENEITEMLEFPVLNHLNLQSLKSFKHFRSESTAVSTVNNIAVLETLFNQVALPNMEVLEVVHLNCLVKMLGENMQINSLYKLRVVVVRYCNNMRTIAQSDSIKLLQNLRSLKVVKCAAVNVLFDFEGLTMEDRAEGILGKLNSLNLIDLPKLEYILRKVPKGIQVFRDLRSLKLIVCGSLRYLFSPSVANLIVGLEILTVDNCSALEEIIGREEETSETENEEGTTRKIVFPKLSQLHLRYLKSFKMFCSQDYNLVFPSLNKLFIEACPAMNKFCSGQLSARKLKKVELGKNQFIDISDFQISGLQATDEQQTHST</sequence>
<feature type="domain" description="Disease resistance protein At4g27190-like leucine-rich repeats" evidence="9">
    <location>
        <begin position="935"/>
        <end position="1077"/>
    </location>
</feature>
<keyword evidence="6" id="KW-0067">ATP-binding</keyword>
<dbReference type="GO" id="GO:0006952">
    <property type="term" value="P:defense response"/>
    <property type="evidence" value="ECO:0007669"/>
    <property type="project" value="UniProtKB-KW"/>
</dbReference>
<reference evidence="11" key="1">
    <citation type="submission" date="2024-07" db="EMBL/GenBank/DDBJ databases">
        <title>Two chromosome-level genome assemblies of Korean endemic species Abeliophyllum distichum and Forsythia ovata (Oleaceae).</title>
        <authorList>
            <person name="Jang H."/>
        </authorList>
    </citation>
    <scope>NUCLEOTIDE SEQUENCE [LARGE SCALE GENOMIC DNA]</scope>
</reference>
<evidence type="ECO:0000256" key="4">
    <source>
        <dbReference type="ARBA" id="ARBA00022741"/>
    </source>
</evidence>
<organism evidence="10 11">
    <name type="scientific">Forsythia ovata</name>
    <dbReference type="NCBI Taxonomy" id="205694"/>
    <lineage>
        <taxon>Eukaryota</taxon>
        <taxon>Viridiplantae</taxon>
        <taxon>Streptophyta</taxon>
        <taxon>Embryophyta</taxon>
        <taxon>Tracheophyta</taxon>
        <taxon>Spermatophyta</taxon>
        <taxon>Magnoliopsida</taxon>
        <taxon>eudicotyledons</taxon>
        <taxon>Gunneridae</taxon>
        <taxon>Pentapetalae</taxon>
        <taxon>asterids</taxon>
        <taxon>lamiids</taxon>
        <taxon>Lamiales</taxon>
        <taxon>Oleaceae</taxon>
        <taxon>Forsythieae</taxon>
        <taxon>Forsythia</taxon>
    </lineage>
</organism>
<proteinExistence type="inferred from homology"/>
<dbReference type="InterPro" id="IPR050905">
    <property type="entry name" value="Plant_NBS-LRR"/>
</dbReference>
<evidence type="ECO:0000256" key="1">
    <source>
        <dbReference type="ARBA" id="ARBA00008894"/>
    </source>
</evidence>
<dbReference type="Gene3D" id="3.80.10.10">
    <property type="entry name" value="Ribonuclease Inhibitor"/>
    <property type="match status" value="2"/>
</dbReference>
<feature type="domain" description="Disease resistance protein At4g27190-like leucine-rich repeats" evidence="9">
    <location>
        <begin position="796"/>
        <end position="862"/>
    </location>
</feature>